<sequence>MSSSQGDKKDSDVEMGEATSPAPVPTSPAEVPACVAGHLSFREKLVRRQAEKGLAQTGSEFPSSSEQVVAPCHGTDVVAPLPRVLPAGSSTTPILVEDKEKAADSMPPPPARKEIVLALRAPSAVQVTQPKSRKRKLAKSGDGETSQRGGSSLASGLRGKFISLIDGMISECGSETSRLSGELVELQGRWSETEAMLTAVEDSHSAKVSKLEVAIGELERDLGKTASSLLKEKKARKAKSSEVRRLQRQIESDAGLARRGIQEATDALRAEFQARMEAMRLQARTRRRVKRGLGRQVMSCRLISFFDCEMFYSRPVSRVLPRDVNSAGALKVSNVNIEAWFKNLLSFDIMPLRC</sequence>
<keyword evidence="3" id="KW-1185">Reference proteome</keyword>
<proteinExistence type="predicted"/>
<feature type="region of interest" description="Disordered" evidence="1">
    <location>
        <begin position="1"/>
        <end position="30"/>
    </location>
</feature>
<accession>A0ABQ7KYK9</accession>
<protein>
    <submittedName>
        <fullName evidence="2">Uncharacterized protein</fullName>
    </submittedName>
</protein>
<feature type="compositionally biased region" description="Low complexity" evidence="1">
    <location>
        <begin position="17"/>
        <end position="30"/>
    </location>
</feature>
<name>A0ABQ7KYK9_BRACM</name>
<comment type="caution">
    <text evidence="2">The sequence shown here is derived from an EMBL/GenBank/DDBJ whole genome shotgun (WGS) entry which is preliminary data.</text>
</comment>
<organism evidence="2 3">
    <name type="scientific">Brassica rapa subsp. trilocularis</name>
    <dbReference type="NCBI Taxonomy" id="1813537"/>
    <lineage>
        <taxon>Eukaryota</taxon>
        <taxon>Viridiplantae</taxon>
        <taxon>Streptophyta</taxon>
        <taxon>Embryophyta</taxon>
        <taxon>Tracheophyta</taxon>
        <taxon>Spermatophyta</taxon>
        <taxon>Magnoliopsida</taxon>
        <taxon>eudicotyledons</taxon>
        <taxon>Gunneridae</taxon>
        <taxon>Pentapetalae</taxon>
        <taxon>rosids</taxon>
        <taxon>malvids</taxon>
        <taxon>Brassicales</taxon>
        <taxon>Brassicaceae</taxon>
        <taxon>Brassiceae</taxon>
        <taxon>Brassica</taxon>
    </lineage>
</organism>
<evidence type="ECO:0000256" key="1">
    <source>
        <dbReference type="SAM" id="MobiDB-lite"/>
    </source>
</evidence>
<reference evidence="2 3" key="1">
    <citation type="submission" date="2021-03" db="EMBL/GenBank/DDBJ databases">
        <authorList>
            <person name="King G.J."/>
            <person name="Bancroft I."/>
            <person name="Baten A."/>
            <person name="Bloomfield J."/>
            <person name="Borpatragohain P."/>
            <person name="He Z."/>
            <person name="Irish N."/>
            <person name="Irwin J."/>
            <person name="Liu K."/>
            <person name="Mauleon R.P."/>
            <person name="Moore J."/>
            <person name="Morris R."/>
            <person name="Ostergaard L."/>
            <person name="Wang B."/>
            <person name="Wells R."/>
        </authorList>
    </citation>
    <scope>NUCLEOTIDE SEQUENCE [LARGE SCALE GENOMIC DNA]</scope>
    <source>
        <strain evidence="2">R-o-18</strain>
        <tissue evidence="2">Leaf</tissue>
    </source>
</reference>
<evidence type="ECO:0000313" key="2">
    <source>
        <dbReference type="EMBL" id="KAG5378163.1"/>
    </source>
</evidence>
<dbReference type="Proteomes" id="UP000823674">
    <property type="component" value="Chromosome A07"/>
</dbReference>
<dbReference type="EMBL" id="JADBGQ010000009">
    <property type="protein sequence ID" value="KAG5378163.1"/>
    <property type="molecule type" value="Genomic_DNA"/>
</dbReference>
<gene>
    <name evidence="2" type="primary">A07g502150.1_BraROA</name>
    <name evidence="2" type="ORF">IGI04_026005</name>
</gene>
<feature type="compositionally biased region" description="Basic and acidic residues" evidence="1">
    <location>
        <begin position="1"/>
        <end position="12"/>
    </location>
</feature>
<feature type="region of interest" description="Disordered" evidence="1">
    <location>
        <begin position="124"/>
        <end position="153"/>
    </location>
</feature>
<evidence type="ECO:0000313" key="3">
    <source>
        <dbReference type="Proteomes" id="UP000823674"/>
    </source>
</evidence>